<sequence>MLSSEIKKLSSDILSEIVSLRRTIHKEPELGFKEFKTSTLVANYLNSLGLKVNKGIAGTGVIGLLEGKSPGKTIAIRADMDALPITEETDLPYASSIPGVMHACGHDVHTSIVLGTANILSKFKNQIKGNIKFIFQPGEEGLGGAKKMIDEGALENPKVDAIIALHIAPNCKTGQISICSGPVMASPSEFTIEIKGRGGHAAEPQKTIDPIIIGTNIINLFQTIVSRNKDPLKSAVLSVTSFQAGNAFNIIPSNAYIKGTVRTFDPLLDDEIYKRMHSIISSVTGAMGAEYSFNYRKSYPPVINNKEIVDIIVKASSKIIGKENLILNKQASMLAEDFSYYSNEIPGALFNLGCSHPSWTHFENLHSSKLVVDENCISTGMEIFSQTVMDFFENNIS</sequence>
<evidence type="ECO:0000313" key="4">
    <source>
        <dbReference type="EMBL" id="AEV70425.1"/>
    </source>
</evidence>
<dbReference type="PIRSF" id="PIRSF005962">
    <property type="entry name" value="Pept_M20D_amidohydro"/>
    <property type="match status" value="1"/>
</dbReference>
<evidence type="ECO:0000256" key="1">
    <source>
        <dbReference type="ARBA" id="ARBA00022801"/>
    </source>
</evidence>
<reference evidence="5" key="1">
    <citation type="submission" date="2011-12" db="EMBL/GenBank/DDBJ databases">
        <title>Complete sequence of Clostridium clariflavum DSM 19732.</title>
        <authorList>
            <consortium name="US DOE Joint Genome Institute"/>
            <person name="Lucas S."/>
            <person name="Han J."/>
            <person name="Lapidus A."/>
            <person name="Cheng J.-F."/>
            <person name="Goodwin L."/>
            <person name="Pitluck S."/>
            <person name="Peters L."/>
            <person name="Teshima H."/>
            <person name="Detter J.C."/>
            <person name="Han C."/>
            <person name="Tapia R."/>
            <person name="Land M."/>
            <person name="Hauser L."/>
            <person name="Kyrpides N."/>
            <person name="Ivanova N."/>
            <person name="Pagani I."/>
            <person name="Kitzmiller T."/>
            <person name="Lynd L."/>
            <person name="Izquierdo J."/>
            <person name="Woyke T."/>
        </authorList>
    </citation>
    <scope>NUCLEOTIDE SEQUENCE [LARGE SCALE GENOMIC DNA]</scope>
    <source>
        <strain evidence="5">DSM 19732 / NBRC 101661 / EBR45</strain>
    </source>
</reference>
<feature type="binding site" evidence="2">
    <location>
        <position position="106"/>
    </location>
    <ligand>
        <name>Mn(2+)</name>
        <dbReference type="ChEBI" id="CHEBI:29035"/>
        <label>2</label>
    </ligand>
</feature>
<dbReference type="eggNOG" id="COG1473">
    <property type="taxonomic scope" value="Bacteria"/>
</dbReference>
<feature type="binding site" evidence="2">
    <location>
        <position position="366"/>
    </location>
    <ligand>
        <name>Mn(2+)</name>
        <dbReference type="ChEBI" id="CHEBI:29035"/>
        <label>2</label>
    </ligand>
</feature>
<feature type="domain" description="Peptidase M20 dimerisation" evidence="3">
    <location>
        <begin position="190"/>
        <end position="281"/>
    </location>
</feature>
<dbReference type="GO" id="GO:0050118">
    <property type="term" value="F:N-acetyldiaminopimelate deacetylase activity"/>
    <property type="evidence" value="ECO:0007669"/>
    <property type="project" value="UniProtKB-ARBA"/>
</dbReference>
<keyword evidence="2" id="KW-0479">Metal-binding</keyword>
<keyword evidence="2" id="KW-0464">Manganese</keyword>
<name>G8M3A5_ACECE</name>
<dbReference type="EMBL" id="CP003065">
    <property type="protein sequence ID" value="AEV70425.1"/>
    <property type="molecule type" value="Genomic_DNA"/>
</dbReference>
<keyword evidence="1 4" id="KW-0378">Hydrolase</keyword>
<dbReference type="SUPFAM" id="SSF55031">
    <property type="entry name" value="Bacterial exopeptidase dimerisation domain"/>
    <property type="match status" value="1"/>
</dbReference>
<dbReference type="Gene3D" id="3.30.70.360">
    <property type="match status" value="1"/>
</dbReference>
<dbReference type="GO" id="GO:0019877">
    <property type="term" value="P:diaminopimelate biosynthetic process"/>
    <property type="evidence" value="ECO:0007669"/>
    <property type="project" value="UniProtKB-ARBA"/>
</dbReference>
<dbReference type="OrthoDB" id="9776731at2"/>
<dbReference type="CDD" id="cd03886">
    <property type="entry name" value="M20_Acy1"/>
    <property type="match status" value="1"/>
</dbReference>
<dbReference type="Pfam" id="PF01546">
    <property type="entry name" value="Peptidase_M20"/>
    <property type="match status" value="1"/>
</dbReference>
<evidence type="ECO:0000313" key="5">
    <source>
        <dbReference type="Proteomes" id="UP000005435"/>
    </source>
</evidence>
<dbReference type="PANTHER" id="PTHR11014:SF63">
    <property type="entry name" value="METALLOPEPTIDASE, PUTATIVE (AFU_ORTHOLOGUE AFUA_6G09600)-RELATED"/>
    <property type="match status" value="1"/>
</dbReference>
<dbReference type="Pfam" id="PF07687">
    <property type="entry name" value="M20_dimer"/>
    <property type="match status" value="1"/>
</dbReference>
<evidence type="ECO:0000259" key="3">
    <source>
        <dbReference type="Pfam" id="PF07687"/>
    </source>
</evidence>
<gene>
    <name evidence="4" type="ordered locus">Clocl_3989</name>
</gene>
<dbReference type="FunFam" id="3.30.70.360:FF:000001">
    <property type="entry name" value="N-acetyldiaminopimelate deacetylase"/>
    <property type="match status" value="1"/>
</dbReference>
<feature type="binding site" evidence="2">
    <location>
        <position position="166"/>
    </location>
    <ligand>
        <name>Mn(2+)</name>
        <dbReference type="ChEBI" id="CHEBI:29035"/>
        <label>2</label>
    </ligand>
</feature>
<organism evidence="4 5">
    <name type="scientific">Acetivibrio clariflavus (strain DSM 19732 / NBRC 101661 / EBR45)</name>
    <name type="common">Clostridium clariflavum</name>
    <dbReference type="NCBI Taxonomy" id="720554"/>
    <lineage>
        <taxon>Bacteria</taxon>
        <taxon>Bacillati</taxon>
        <taxon>Bacillota</taxon>
        <taxon>Clostridia</taxon>
        <taxon>Eubacteriales</taxon>
        <taxon>Oscillospiraceae</taxon>
        <taxon>Acetivibrio</taxon>
    </lineage>
</organism>
<feature type="binding site" evidence="2">
    <location>
        <position position="104"/>
    </location>
    <ligand>
        <name>Mn(2+)</name>
        <dbReference type="ChEBI" id="CHEBI:29035"/>
        <label>2</label>
    </ligand>
</feature>
<keyword evidence="5" id="KW-1185">Reference proteome</keyword>
<reference evidence="4 5" key="2">
    <citation type="journal article" date="2012" name="Stand. Genomic Sci.">
        <title>Complete Genome Sequence of Clostridium clariflavum DSM 19732.</title>
        <authorList>
            <person name="Izquierdo J.A."/>
            <person name="Goodwin L."/>
            <person name="Davenport K.W."/>
            <person name="Teshima H."/>
            <person name="Bruce D."/>
            <person name="Detter C."/>
            <person name="Tapia R."/>
            <person name="Han S."/>
            <person name="Land M."/>
            <person name="Hauser L."/>
            <person name="Jeffries C.D."/>
            <person name="Han J."/>
            <person name="Pitluck S."/>
            <person name="Nolan M."/>
            <person name="Chen A."/>
            <person name="Huntemann M."/>
            <person name="Mavromatis K."/>
            <person name="Mikhailova N."/>
            <person name="Liolios K."/>
            <person name="Woyke T."/>
            <person name="Lynd L.R."/>
        </authorList>
    </citation>
    <scope>NUCLEOTIDE SEQUENCE [LARGE SCALE GENOMIC DNA]</scope>
    <source>
        <strain evidence="5">DSM 19732 / NBRC 101661 / EBR45</strain>
    </source>
</reference>
<accession>G8M3A5</accession>
<comment type="cofactor">
    <cofactor evidence="2">
        <name>Mn(2+)</name>
        <dbReference type="ChEBI" id="CHEBI:29035"/>
    </cofactor>
    <text evidence="2">The Mn(2+) ion enhances activity.</text>
</comment>
<dbReference type="Gene3D" id="3.40.630.10">
    <property type="entry name" value="Zn peptidases"/>
    <property type="match status" value="1"/>
</dbReference>
<dbReference type="Proteomes" id="UP000005435">
    <property type="component" value="Chromosome"/>
</dbReference>
<dbReference type="InterPro" id="IPR002933">
    <property type="entry name" value="Peptidase_M20"/>
</dbReference>
<dbReference type="InterPro" id="IPR011650">
    <property type="entry name" value="Peptidase_M20_dimer"/>
</dbReference>
<dbReference type="NCBIfam" id="TIGR01891">
    <property type="entry name" value="amidohydrolases"/>
    <property type="match status" value="1"/>
</dbReference>
<protein>
    <submittedName>
        <fullName evidence="4">Amidohydrolase</fullName>
    </submittedName>
</protein>
<dbReference type="InterPro" id="IPR017439">
    <property type="entry name" value="Amidohydrolase"/>
</dbReference>
<dbReference type="STRING" id="720554.Clocl_3989"/>
<dbReference type="PANTHER" id="PTHR11014">
    <property type="entry name" value="PEPTIDASE M20 FAMILY MEMBER"/>
    <property type="match status" value="1"/>
</dbReference>
<proteinExistence type="predicted"/>
<evidence type="ECO:0000256" key="2">
    <source>
        <dbReference type="PIRSR" id="PIRSR005962-1"/>
    </source>
</evidence>
<dbReference type="KEGG" id="ccl:Clocl_3989"/>
<dbReference type="SUPFAM" id="SSF53187">
    <property type="entry name" value="Zn-dependent exopeptidases"/>
    <property type="match status" value="1"/>
</dbReference>
<dbReference type="HOGENOM" id="CLU_023257_0_1_9"/>
<feature type="binding site" evidence="2">
    <location>
        <position position="140"/>
    </location>
    <ligand>
        <name>Mn(2+)</name>
        <dbReference type="ChEBI" id="CHEBI:29035"/>
        <label>2</label>
    </ligand>
</feature>
<dbReference type="InterPro" id="IPR036264">
    <property type="entry name" value="Bact_exopeptidase_dim_dom"/>
</dbReference>
<dbReference type="AlphaFoldDB" id="G8M3A5"/>
<dbReference type="RefSeq" id="WP_014256925.1">
    <property type="nucleotide sequence ID" value="NC_016627.1"/>
</dbReference>
<dbReference type="GO" id="GO:0046872">
    <property type="term" value="F:metal ion binding"/>
    <property type="evidence" value="ECO:0007669"/>
    <property type="project" value="UniProtKB-KW"/>
</dbReference>